<feature type="non-terminal residue" evidence="2">
    <location>
        <position position="1"/>
    </location>
</feature>
<feature type="compositionally biased region" description="Polar residues" evidence="1">
    <location>
        <begin position="151"/>
        <end position="167"/>
    </location>
</feature>
<accession>A0A8S2XT67</accession>
<dbReference type="EMBL" id="CAJOBC010109524">
    <property type="protein sequence ID" value="CAF4519567.1"/>
    <property type="molecule type" value="Genomic_DNA"/>
</dbReference>
<dbReference type="AlphaFoldDB" id="A0A8S2XT67"/>
<feature type="compositionally biased region" description="Basic residues" evidence="1">
    <location>
        <begin position="1"/>
        <end position="14"/>
    </location>
</feature>
<gene>
    <name evidence="2" type="ORF">SRO942_LOCUS45703</name>
</gene>
<protein>
    <submittedName>
        <fullName evidence="2">Uncharacterized protein</fullName>
    </submittedName>
</protein>
<feature type="region of interest" description="Disordered" evidence="1">
    <location>
        <begin position="45"/>
        <end position="167"/>
    </location>
</feature>
<organism evidence="2 3">
    <name type="scientific">Didymodactylos carnosus</name>
    <dbReference type="NCBI Taxonomy" id="1234261"/>
    <lineage>
        <taxon>Eukaryota</taxon>
        <taxon>Metazoa</taxon>
        <taxon>Spiralia</taxon>
        <taxon>Gnathifera</taxon>
        <taxon>Rotifera</taxon>
        <taxon>Eurotatoria</taxon>
        <taxon>Bdelloidea</taxon>
        <taxon>Philodinida</taxon>
        <taxon>Philodinidae</taxon>
        <taxon>Didymodactylos</taxon>
    </lineage>
</organism>
<dbReference type="Proteomes" id="UP000681722">
    <property type="component" value="Unassembled WGS sequence"/>
</dbReference>
<name>A0A8S2XT67_9BILA</name>
<reference evidence="2" key="1">
    <citation type="submission" date="2021-02" db="EMBL/GenBank/DDBJ databases">
        <authorList>
            <person name="Nowell W R."/>
        </authorList>
    </citation>
    <scope>NUCLEOTIDE SEQUENCE</scope>
</reference>
<comment type="caution">
    <text evidence="2">The sequence shown here is derived from an EMBL/GenBank/DDBJ whole genome shotgun (WGS) entry which is preliminary data.</text>
</comment>
<feature type="compositionally biased region" description="Polar residues" evidence="1">
    <location>
        <begin position="120"/>
        <end position="135"/>
    </location>
</feature>
<evidence type="ECO:0000256" key="1">
    <source>
        <dbReference type="SAM" id="MobiDB-lite"/>
    </source>
</evidence>
<feature type="compositionally biased region" description="Polar residues" evidence="1">
    <location>
        <begin position="76"/>
        <end position="92"/>
    </location>
</feature>
<feature type="region of interest" description="Disordered" evidence="1">
    <location>
        <begin position="1"/>
        <end position="23"/>
    </location>
</feature>
<proteinExistence type="predicted"/>
<feature type="compositionally biased region" description="Low complexity" evidence="1">
    <location>
        <begin position="93"/>
        <end position="107"/>
    </location>
</feature>
<evidence type="ECO:0000313" key="3">
    <source>
        <dbReference type="Proteomes" id="UP000681722"/>
    </source>
</evidence>
<sequence length="182" mass="20301">MTQSSKGRKRKKKNVNVVEKWDKKNVDRNRRSIYFNIIDKFASKRARSKTEDQSYSVTKKISESDESATVSSSNEQISASDDTEDNTSLNETKSASENTSTVSSKSSLDVRMNLDKSTTDNDGSSKASSEFNFGTNLVPPLKKALRHSSNEPKVTNDQSPKNTSCQLSPQSETIIDGYTIQW</sequence>
<evidence type="ECO:0000313" key="2">
    <source>
        <dbReference type="EMBL" id="CAF4519567.1"/>
    </source>
</evidence>